<feature type="region of interest" description="Disordered" evidence="3">
    <location>
        <begin position="58"/>
        <end position="122"/>
    </location>
</feature>
<evidence type="ECO:0000256" key="2">
    <source>
        <dbReference type="PROSITE-ProRule" id="PRU00192"/>
    </source>
</evidence>
<gene>
    <name evidence="5" type="ORF">WHR41_01245</name>
</gene>
<organism evidence="5 6">
    <name type="scientific">Cladosporium halotolerans</name>
    <dbReference type="NCBI Taxonomy" id="1052096"/>
    <lineage>
        <taxon>Eukaryota</taxon>
        <taxon>Fungi</taxon>
        <taxon>Dikarya</taxon>
        <taxon>Ascomycota</taxon>
        <taxon>Pezizomycotina</taxon>
        <taxon>Dothideomycetes</taxon>
        <taxon>Dothideomycetidae</taxon>
        <taxon>Cladosporiales</taxon>
        <taxon>Cladosporiaceae</taxon>
        <taxon>Cladosporium</taxon>
    </lineage>
</organism>
<evidence type="ECO:0000259" key="4">
    <source>
        <dbReference type="PROSITE" id="PS50002"/>
    </source>
</evidence>
<dbReference type="PRINTS" id="PR00452">
    <property type="entry name" value="SH3DOMAIN"/>
</dbReference>
<keyword evidence="6" id="KW-1185">Reference proteome</keyword>
<dbReference type="InterPro" id="IPR050670">
    <property type="entry name" value="STAM"/>
</dbReference>
<dbReference type="AlphaFoldDB" id="A0AB34L158"/>
<sequence>MSPLEEMHTAMVNRSIRTIKAELEYLTDAAIISPQTLSDLLQRLPQQTALHAPLSVGAVPTPESQAGTIQPPTSAMNNMNLQNNGYGANRATDEKKDNSYYQPAATPQPPPAYGAPPGPPPQANYPPLAQATALYPYNSTDAGDLALQPNDHITVTEYMNAEWWKGRSSRTGQEGIFPRSYVKVIEEKAPASSTTNNYGNMPLEVSGMGNGEGKAPSKFEENGKKFGKKLGNATIFGAGATIGGNLVNSIF</sequence>
<evidence type="ECO:0000256" key="3">
    <source>
        <dbReference type="SAM" id="MobiDB-lite"/>
    </source>
</evidence>
<reference evidence="5 6" key="1">
    <citation type="journal article" date="2020" name="Microbiol. Resour. Announc.">
        <title>Draft Genome Sequence of a Cladosporium Species Isolated from the Mesophotic Ascidian Didemnum maculosum.</title>
        <authorList>
            <person name="Gioti A."/>
            <person name="Siaperas R."/>
            <person name="Nikolaivits E."/>
            <person name="Le Goff G."/>
            <person name="Ouazzani J."/>
            <person name="Kotoulas G."/>
            <person name="Topakas E."/>
        </authorList>
    </citation>
    <scope>NUCLEOTIDE SEQUENCE [LARGE SCALE GENOMIC DNA]</scope>
    <source>
        <strain evidence="5 6">TM138-S3</strain>
    </source>
</reference>
<evidence type="ECO:0000313" key="6">
    <source>
        <dbReference type="Proteomes" id="UP000803884"/>
    </source>
</evidence>
<proteinExistence type="predicted"/>
<dbReference type="InterPro" id="IPR036028">
    <property type="entry name" value="SH3-like_dom_sf"/>
</dbReference>
<accession>A0AB34L158</accession>
<dbReference type="GeneID" id="96002689"/>
<dbReference type="Pfam" id="PF00018">
    <property type="entry name" value="SH3_1"/>
    <property type="match status" value="1"/>
</dbReference>
<dbReference type="InterPro" id="IPR001452">
    <property type="entry name" value="SH3_domain"/>
</dbReference>
<dbReference type="PROSITE" id="PS50002">
    <property type="entry name" value="SH3"/>
    <property type="match status" value="1"/>
</dbReference>
<dbReference type="RefSeq" id="XP_069233222.1">
    <property type="nucleotide sequence ID" value="XM_069369851.1"/>
</dbReference>
<protein>
    <recommendedName>
        <fullName evidence="4">SH3 domain-containing protein</fullName>
    </recommendedName>
</protein>
<keyword evidence="1 2" id="KW-0728">SH3 domain</keyword>
<dbReference type="CDD" id="cd00174">
    <property type="entry name" value="SH3"/>
    <property type="match status" value="1"/>
</dbReference>
<dbReference type="SUPFAM" id="SSF50044">
    <property type="entry name" value="SH3-domain"/>
    <property type="match status" value="1"/>
</dbReference>
<dbReference type="Gene3D" id="2.30.30.40">
    <property type="entry name" value="SH3 Domains"/>
    <property type="match status" value="1"/>
</dbReference>
<dbReference type="Proteomes" id="UP000803884">
    <property type="component" value="Unassembled WGS sequence"/>
</dbReference>
<feature type="compositionally biased region" description="Pro residues" evidence="3">
    <location>
        <begin position="106"/>
        <end position="122"/>
    </location>
</feature>
<name>A0AB34L158_9PEZI</name>
<evidence type="ECO:0000256" key="1">
    <source>
        <dbReference type="ARBA" id="ARBA00022443"/>
    </source>
</evidence>
<dbReference type="EMBL" id="JAAQHG020000003">
    <property type="protein sequence ID" value="KAL1590117.1"/>
    <property type="molecule type" value="Genomic_DNA"/>
</dbReference>
<dbReference type="PANTHER" id="PTHR45929">
    <property type="entry name" value="JAK PATHWAY SIGNAL TRANSDUCTION ADAPTOR MOLECULE"/>
    <property type="match status" value="1"/>
</dbReference>
<feature type="domain" description="SH3" evidence="4">
    <location>
        <begin position="126"/>
        <end position="187"/>
    </location>
</feature>
<evidence type="ECO:0000313" key="5">
    <source>
        <dbReference type="EMBL" id="KAL1590117.1"/>
    </source>
</evidence>
<comment type="caution">
    <text evidence="5">The sequence shown here is derived from an EMBL/GenBank/DDBJ whole genome shotgun (WGS) entry which is preliminary data.</text>
</comment>
<dbReference type="SMART" id="SM00326">
    <property type="entry name" value="SH3"/>
    <property type="match status" value="1"/>
</dbReference>
<dbReference type="PANTHER" id="PTHR45929:SF7">
    <property type="entry name" value="LAS SEVENTEEN-BINDING PROTEIN 1"/>
    <property type="match status" value="1"/>
</dbReference>
<feature type="compositionally biased region" description="Polar residues" evidence="3">
    <location>
        <begin position="62"/>
        <end position="86"/>
    </location>
</feature>